<evidence type="ECO:0008006" key="3">
    <source>
        <dbReference type="Google" id="ProtNLM"/>
    </source>
</evidence>
<dbReference type="AlphaFoldDB" id="A0AAD9V3A5"/>
<keyword evidence="2" id="KW-1185">Reference proteome</keyword>
<organism evidence="1 2">
    <name type="scientific">Acropora cervicornis</name>
    <name type="common">Staghorn coral</name>
    <dbReference type="NCBI Taxonomy" id="6130"/>
    <lineage>
        <taxon>Eukaryota</taxon>
        <taxon>Metazoa</taxon>
        <taxon>Cnidaria</taxon>
        <taxon>Anthozoa</taxon>
        <taxon>Hexacorallia</taxon>
        <taxon>Scleractinia</taxon>
        <taxon>Astrocoeniina</taxon>
        <taxon>Acroporidae</taxon>
        <taxon>Acropora</taxon>
    </lineage>
</organism>
<evidence type="ECO:0000313" key="1">
    <source>
        <dbReference type="EMBL" id="KAK2559651.1"/>
    </source>
</evidence>
<protein>
    <recommendedName>
        <fullName evidence="3">SEA domain-containing protein</fullName>
    </recommendedName>
</protein>
<sequence>MATAAVDDLQPWFVESPEEAIATQVNITVYVKVSNCSGASHENVSSPEYRDLERNLKGNLTDFFTRNGVNYALTIILQTTQCMGNYVKVMVTINFKLGIGFNITDDIKTEVRNNSLVSLPVNGTRTLVEVAFIGMVSNCSGASHENVSSPEYRDLERNLKGNLTDFYTRDGVNYALIITLQTTQCMGNYVKVVFTINFKLGIGFNIEEDIKTEVSDNLLRNLTVNGTLVEVAFICK</sequence>
<comment type="caution">
    <text evidence="1">The sequence shown here is derived from an EMBL/GenBank/DDBJ whole genome shotgun (WGS) entry which is preliminary data.</text>
</comment>
<accession>A0AAD9V3A5</accession>
<dbReference type="Proteomes" id="UP001249851">
    <property type="component" value="Unassembled WGS sequence"/>
</dbReference>
<reference evidence="1" key="2">
    <citation type="journal article" date="2023" name="Science">
        <title>Genomic signatures of disease resistance in endangered staghorn corals.</title>
        <authorList>
            <person name="Vollmer S.V."/>
            <person name="Selwyn J.D."/>
            <person name="Despard B.A."/>
            <person name="Roesel C.L."/>
        </authorList>
    </citation>
    <scope>NUCLEOTIDE SEQUENCE</scope>
    <source>
        <strain evidence="1">K2</strain>
    </source>
</reference>
<name>A0AAD9V3A5_ACRCE</name>
<reference evidence="1" key="1">
    <citation type="journal article" date="2023" name="G3 (Bethesda)">
        <title>Whole genome assembly and annotation of the endangered Caribbean coral Acropora cervicornis.</title>
        <authorList>
            <person name="Selwyn J.D."/>
            <person name="Vollmer S.V."/>
        </authorList>
    </citation>
    <scope>NUCLEOTIDE SEQUENCE</scope>
    <source>
        <strain evidence="1">K2</strain>
    </source>
</reference>
<proteinExistence type="predicted"/>
<gene>
    <name evidence="1" type="ORF">P5673_017734</name>
</gene>
<evidence type="ECO:0000313" key="2">
    <source>
        <dbReference type="Proteomes" id="UP001249851"/>
    </source>
</evidence>
<dbReference type="EMBL" id="JARQWQ010000039">
    <property type="protein sequence ID" value="KAK2559651.1"/>
    <property type="molecule type" value="Genomic_DNA"/>
</dbReference>